<organism evidence="13 14">
    <name type="scientific">Aquisalinus flavus</name>
    <dbReference type="NCBI Taxonomy" id="1526572"/>
    <lineage>
        <taxon>Bacteria</taxon>
        <taxon>Pseudomonadati</taxon>
        <taxon>Pseudomonadota</taxon>
        <taxon>Alphaproteobacteria</taxon>
        <taxon>Parvularculales</taxon>
        <taxon>Parvularculaceae</taxon>
        <taxon>Aquisalinus</taxon>
    </lineage>
</organism>
<evidence type="ECO:0000256" key="3">
    <source>
        <dbReference type="ARBA" id="ARBA00022651"/>
    </source>
</evidence>
<evidence type="ECO:0000313" key="14">
    <source>
        <dbReference type="Proteomes" id="UP000613582"/>
    </source>
</evidence>
<evidence type="ECO:0000313" key="13">
    <source>
        <dbReference type="EMBL" id="GGC98863.1"/>
    </source>
</evidence>
<feature type="chain" id="PRO_5035204488" description="Beta-xylanase" evidence="11">
    <location>
        <begin position="25"/>
        <end position="390"/>
    </location>
</feature>
<keyword evidence="5 9" id="KW-0378">Hydrolase</keyword>
<reference evidence="13" key="1">
    <citation type="journal article" date="2014" name="Int. J. Syst. Evol. Microbiol.">
        <title>Complete genome sequence of Corynebacterium casei LMG S-19264T (=DSM 44701T), isolated from a smear-ripened cheese.</title>
        <authorList>
            <consortium name="US DOE Joint Genome Institute (JGI-PGF)"/>
            <person name="Walter F."/>
            <person name="Albersmeier A."/>
            <person name="Kalinowski J."/>
            <person name="Ruckert C."/>
        </authorList>
    </citation>
    <scope>NUCLEOTIDE SEQUENCE</scope>
    <source>
        <strain evidence="13">CGMCC 1.12921</strain>
    </source>
</reference>
<sequence>MTRWSRREYLTYSLACSMGTAALAGSGVLSPALAGAAEASSLAALAAEKGVRFGTAMAAYQVDDPRYVEIVLNECNTIVAENEHKWYTIHPQPDVWNFGPGDKLVNFAKANNLMMRGHTLIWHHPQWFPDWVNNKQFANAAEAEAMLDDYIDRVATHYSPYLYSWDVVNETIDPETGALRETSFSRAMGPEVIDYCFHRAREHAPNATLAYNDYMSWESGHEKHRTGVLKLLERLVANGAPIQALGIQSHSNDNNPDEFTADKQRTWRAFVEEAIGMGLEIYITEFDVNDTEMDPDPQLRDEIMAAYTKDYFDLMLSYEATKEILIWGMVDKYSWLQGFKPREDGVAKRPTLYDADYKAKAMRDAVGQSLKAAPVRDPGKADPIRGKIEG</sequence>
<evidence type="ECO:0000256" key="2">
    <source>
        <dbReference type="ARBA" id="ARBA00007495"/>
    </source>
</evidence>
<feature type="region of interest" description="Disordered" evidence="10">
    <location>
        <begin position="369"/>
        <end position="390"/>
    </location>
</feature>
<keyword evidence="14" id="KW-1185">Reference proteome</keyword>
<comment type="caution">
    <text evidence="13">The sequence shown here is derived from an EMBL/GenBank/DDBJ whole genome shotgun (WGS) entry which is preliminary data.</text>
</comment>
<dbReference type="PANTHER" id="PTHR31490:SF88">
    <property type="entry name" value="BETA-XYLANASE"/>
    <property type="match status" value="1"/>
</dbReference>
<dbReference type="GO" id="GO:0045493">
    <property type="term" value="P:xylan catabolic process"/>
    <property type="evidence" value="ECO:0007669"/>
    <property type="project" value="UniProtKB-KW"/>
</dbReference>
<dbReference type="EC" id="3.2.1.8" evidence="9"/>
<feature type="domain" description="GH10" evidence="12">
    <location>
        <begin position="36"/>
        <end position="369"/>
    </location>
</feature>
<keyword evidence="8 9" id="KW-0624">Polysaccharide degradation</keyword>
<dbReference type="PRINTS" id="PR00134">
    <property type="entry name" value="GLHYDRLASE10"/>
</dbReference>
<dbReference type="RefSeq" id="WP_206711322.1">
    <property type="nucleotide sequence ID" value="NZ_BMGH01000001.1"/>
</dbReference>
<reference evidence="13" key="2">
    <citation type="submission" date="2020-09" db="EMBL/GenBank/DDBJ databases">
        <authorList>
            <person name="Sun Q."/>
            <person name="Zhou Y."/>
        </authorList>
    </citation>
    <scope>NUCLEOTIDE SEQUENCE</scope>
    <source>
        <strain evidence="13">CGMCC 1.12921</strain>
    </source>
</reference>
<feature type="signal peptide" evidence="11">
    <location>
        <begin position="1"/>
        <end position="24"/>
    </location>
</feature>
<accession>A0A8J2V3S7</accession>
<dbReference type="SMART" id="SM00633">
    <property type="entry name" value="Glyco_10"/>
    <property type="match status" value="1"/>
</dbReference>
<proteinExistence type="inferred from homology"/>
<dbReference type="AlphaFoldDB" id="A0A8J2V3S7"/>
<dbReference type="EMBL" id="BMGH01000001">
    <property type="protein sequence ID" value="GGC98863.1"/>
    <property type="molecule type" value="Genomic_DNA"/>
</dbReference>
<evidence type="ECO:0000256" key="11">
    <source>
        <dbReference type="SAM" id="SignalP"/>
    </source>
</evidence>
<evidence type="ECO:0000256" key="8">
    <source>
        <dbReference type="ARBA" id="ARBA00023326"/>
    </source>
</evidence>
<keyword evidence="6 9" id="KW-0119">Carbohydrate metabolism</keyword>
<dbReference type="Pfam" id="PF00331">
    <property type="entry name" value="Glyco_hydro_10"/>
    <property type="match status" value="1"/>
</dbReference>
<dbReference type="GO" id="GO:0031176">
    <property type="term" value="F:endo-1,4-beta-xylanase activity"/>
    <property type="evidence" value="ECO:0007669"/>
    <property type="project" value="UniProtKB-EC"/>
</dbReference>
<dbReference type="Gene3D" id="3.20.20.80">
    <property type="entry name" value="Glycosidases"/>
    <property type="match status" value="1"/>
</dbReference>
<evidence type="ECO:0000256" key="9">
    <source>
        <dbReference type="RuleBase" id="RU361174"/>
    </source>
</evidence>
<evidence type="ECO:0000256" key="7">
    <source>
        <dbReference type="ARBA" id="ARBA00023295"/>
    </source>
</evidence>
<feature type="compositionally biased region" description="Basic and acidic residues" evidence="10">
    <location>
        <begin position="377"/>
        <end position="390"/>
    </location>
</feature>
<dbReference type="InterPro" id="IPR006311">
    <property type="entry name" value="TAT_signal"/>
</dbReference>
<evidence type="ECO:0000256" key="1">
    <source>
        <dbReference type="ARBA" id="ARBA00000681"/>
    </source>
</evidence>
<dbReference type="InterPro" id="IPR044846">
    <property type="entry name" value="GH10"/>
</dbReference>
<evidence type="ECO:0000256" key="6">
    <source>
        <dbReference type="ARBA" id="ARBA00023277"/>
    </source>
</evidence>
<comment type="similarity">
    <text evidence="2 9">Belongs to the glycosyl hydrolase 10 (cellulase F) family.</text>
</comment>
<protein>
    <recommendedName>
        <fullName evidence="9">Beta-xylanase</fullName>
        <ecNumber evidence="9">3.2.1.8</ecNumber>
    </recommendedName>
</protein>
<comment type="catalytic activity">
    <reaction evidence="1 9">
        <text>Endohydrolysis of (1-&gt;4)-beta-D-xylosidic linkages in xylans.</text>
        <dbReference type="EC" id="3.2.1.8"/>
    </reaction>
</comment>
<dbReference type="PROSITE" id="PS51318">
    <property type="entry name" value="TAT"/>
    <property type="match status" value="1"/>
</dbReference>
<keyword evidence="3" id="KW-0858">Xylan degradation</keyword>
<keyword evidence="4 11" id="KW-0732">Signal</keyword>
<dbReference type="PROSITE" id="PS51760">
    <property type="entry name" value="GH10_2"/>
    <property type="match status" value="1"/>
</dbReference>
<evidence type="ECO:0000256" key="10">
    <source>
        <dbReference type="SAM" id="MobiDB-lite"/>
    </source>
</evidence>
<evidence type="ECO:0000259" key="12">
    <source>
        <dbReference type="PROSITE" id="PS51760"/>
    </source>
</evidence>
<dbReference type="Proteomes" id="UP000613582">
    <property type="component" value="Unassembled WGS sequence"/>
</dbReference>
<evidence type="ECO:0000256" key="5">
    <source>
        <dbReference type="ARBA" id="ARBA00022801"/>
    </source>
</evidence>
<evidence type="ECO:0000256" key="4">
    <source>
        <dbReference type="ARBA" id="ARBA00022729"/>
    </source>
</evidence>
<dbReference type="InterPro" id="IPR001000">
    <property type="entry name" value="GH10_dom"/>
</dbReference>
<name>A0A8J2V3S7_9PROT</name>
<dbReference type="PANTHER" id="PTHR31490">
    <property type="entry name" value="GLYCOSYL HYDROLASE"/>
    <property type="match status" value="1"/>
</dbReference>
<dbReference type="InterPro" id="IPR017853">
    <property type="entry name" value="GH"/>
</dbReference>
<keyword evidence="7 9" id="KW-0326">Glycosidase</keyword>
<dbReference type="SUPFAM" id="SSF51445">
    <property type="entry name" value="(Trans)glycosidases"/>
    <property type="match status" value="1"/>
</dbReference>
<gene>
    <name evidence="13" type="primary">xynA1</name>
    <name evidence="13" type="ORF">GCM10011342_04770</name>
</gene>